<sequence>MLSRFVSFRLPLRFLILTLASSHPGLSPDRRNGDGGDWKFTTEFDEVGSLFGENEGSLAGVADGTEDGFEMDAAATGADAKGGDSWDKGSMTEGKGDIFDGIDLEIAAKEGGGGGGEEEERETAKGYKPWSLGDGEEKGELFDVGEKGVAVIEGIDDGGVEDTEKARGPMSRSS</sequence>
<evidence type="ECO:0000313" key="4">
    <source>
        <dbReference type="Proteomes" id="UP000287651"/>
    </source>
</evidence>
<name>A0A427APP4_ENSVE</name>
<dbReference type="AlphaFoldDB" id="A0A427APP4"/>
<feature type="compositionally biased region" description="Basic and acidic residues" evidence="1">
    <location>
        <begin position="135"/>
        <end position="146"/>
    </location>
</feature>
<feature type="signal peptide" evidence="2">
    <location>
        <begin position="1"/>
        <end position="22"/>
    </location>
</feature>
<feature type="region of interest" description="Disordered" evidence="1">
    <location>
        <begin position="75"/>
        <end position="97"/>
    </location>
</feature>
<dbReference type="Proteomes" id="UP000287651">
    <property type="component" value="Unassembled WGS sequence"/>
</dbReference>
<reference evidence="3 4" key="1">
    <citation type="journal article" date="2014" name="Agronomy (Basel)">
        <title>A Draft Genome Sequence for Ensete ventricosum, the Drought-Tolerant Tree Against Hunger.</title>
        <authorList>
            <person name="Harrison J."/>
            <person name="Moore K.A."/>
            <person name="Paszkiewicz K."/>
            <person name="Jones T."/>
            <person name="Grant M."/>
            <person name="Ambacheew D."/>
            <person name="Muzemil S."/>
            <person name="Studholme D.J."/>
        </authorList>
    </citation>
    <scope>NUCLEOTIDE SEQUENCE [LARGE SCALE GENOMIC DNA]</scope>
</reference>
<gene>
    <name evidence="3" type="ORF">B296_00023620</name>
</gene>
<feature type="chain" id="PRO_5019046248" evidence="2">
    <location>
        <begin position="23"/>
        <end position="174"/>
    </location>
</feature>
<proteinExistence type="predicted"/>
<accession>A0A427APP4</accession>
<evidence type="ECO:0000256" key="2">
    <source>
        <dbReference type="SAM" id="SignalP"/>
    </source>
</evidence>
<organism evidence="3 4">
    <name type="scientific">Ensete ventricosum</name>
    <name type="common">Abyssinian banana</name>
    <name type="synonym">Musa ensete</name>
    <dbReference type="NCBI Taxonomy" id="4639"/>
    <lineage>
        <taxon>Eukaryota</taxon>
        <taxon>Viridiplantae</taxon>
        <taxon>Streptophyta</taxon>
        <taxon>Embryophyta</taxon>
        <taxon>Tracheophyta</taxon>
        <taxon>Spermatophyta</taxon>
        <taxon>Magnoliopsida</taxon>
        <taxon>Liliopsida</taxon>
        <taxon>Zingiberales</taxon>
        <taxon>Musaceae</taxon>
        <taxon>Ensete</taxon>
    </lineage>
</organism>
<evidence type="ECO:0000313" key="3">
    <source>
        <dbReference type="EMBL" id="RRT78163.1"/>
    </source>
</evidence>
<protein>
    <submittedName>
        <fullName evidence="3">Uncharacterized protein</fullName>
    </submittedName>
</protein>
<evidence type="ECO:0000256" key="1">
    <source>
        <dbReference type="SAM" id="MobiDB-lite"/>
    </source>
</evidence>
<feature type="region of interest" description="Disordered" evidence="1">
    <location>
        <begin position="109"/>
        <end position="174"/>
    </location>
</feature>
<dbReference type="EMBL" id="AMZH03001747">
    <property type="protein sequence ID" value="RRT78163.1"/>
    <property type="molecule type" value="Genomic_DNA"/>
</dbReference>
<comment type="caution">
    <text evidence="3">The sequence shown here is derived from an EMBL/GenBank/DDBJ whole genome shotgun (WGS) entry which is preliminary data.</text>
</comment>
<keyword evidence="2" id="KW-0732">Signal</keyword>